<proteinExistence type="predicted"/>
<dbReference type="GO" id="GO:0007165">
    <property type="term" value="P:signal transduction"/>
    <property type="evidence" value="ECO:0007669"/>
    <property type="project" value="InterPro"/>
</dbReference>
<keyword evidence="4" id="KW-1185">Reference proteome</keyword>
<organism evidence="3 4">
    <name type="scientific">Tigriopus californicus</name>
    <name type="common">Marine copepod</name>
    <dbReference type="NCBI Taxonomy" id="6832"/>
    <lineage>
        <taxon>Eukaryota</taxon>
        <taxon>Metazoa</taxon>
        <taxon>Ecdysozoa</taxon>
        <taxon>Arthropoda</taxon>
        <taxon>Crustacea</taxon>
        <taxon>Multicrustacea</taxon>
        <taxon>Hexanauplia</taxon>
        <taxon>Copepoda</taxon>
        <taxon>Harpacticoida</taxon>
        <taxon>Harpacticidae</taxon>
        <taxon>Tigriopus</taxon>
    </lineage>
</organism>
<dbReference type="PROSITE" id="PS50017">
    <property type="entry name" value="DEATH_DOMAIN"/>
    <property type="match status" value="1"/>
</dbReference>
<dbReference type="InterPro" id="IPR011029">
    <property type="entry name" value="DEATH-like_dom_sf"/>
</dbReference>
<dbReference type="EMBL" id="VCGU01000458">
    <property type="protein sequence ID" value="TRY63903.1"/>
    <property type="molecule type" value="Genomic_DNA"/>
</dbReference>
<reference evidence="3 4" key="1">
    <citation type="journal article" date="2018" name="Nat. Ecol. Evol.">
        <title>Genomic signatures of mitonuclear coevolution across populations of Tigriopus californicus.</title>
        <authorList>
            <person name="Barreto F.S."/>
            <person name="Watson E.T."/>
            <person name="Lima T.G."/>
            <person name="Willett C.S."/>
            <person name="Edmands S."/>
            <person name="Li W."/>
            <person name="Burton R.S."/>
        </authorList>
    </citation>
    <scope>NUCLEOTIDE SEQUENCE [LARGE SCALE GENOMIC DNA]</scope>
    <source>
        <strain evidence="3 4">San Diego</strain>
    </source>
</reference>
<dbReference type="InterPro" id="IPR000488">
    <property type="entry name" value="Death_dom"/>
</dbReference>
<dbReference type="SUPFAM" id="SSF47986">
    <property type="entry name" value="DEATH domain"/>
    <property type="match status" value="1"/>
</dbReference>
<evidence type="ECO:0000313" key="3">
    <source>
        <dbReference type="EMBL" id="TRY63903.1"/>
    </source>
</evidence>
<feature type="compositionally biased region" description="Polar residues" evidence="1">
    <location>
        <begin position="50"/>
        <end position="73"/>
    </location>
</feature>
<evidence type="ECO:0000256" key="1">
    <source>
        <dbReference type="SAM" id="MobiDB-lite"/>
    </source>
</evidence>
<dbReference type="Gene3D" id="1.10.533.10">
    <property type="entry name" value="Death Domain, Fas"/>
    <property type="match status" value="1"/>
</dbReference>
<gene>
    <name evidence="3" type="ORF">TCAL_14321</name>
</gene>
<dbReference type="Pfam" id="PF00531">
    <property type="entry name" value="Death"/>
    <property type="match status" value="1"/>
</dbReference>
<dbReference type="OrthoDB" id="5990015at2759"/>
<evidence type="ECO:0000313" key="4">
    <source>
        <dbReference type="Proteomes" id="UP000318571"/>
    </source>
</evidence>
<comment type="caution">
    <text evidence="3">The sequence shown here is derived from an EMBL/GenBank/DDBJ whole genome shotgun (WGS) entry which is preliminary data.</text>
</comment>
<accession>A0A553NEN6</accession>
<name>A0A553NEN6_TIGCA</name>
<dbReference type="Proteomes" id="UP000318571">
    <property type="component" value="Chromosome 10"/>
</dbReference>
<dbReference type="CDD" id="cd01670">
    <property type="entry name" value="Death"/>
    <property type="match status" value="1"/>
</dbReference>
<sequence>MSQSSSAKNNICADAEPFHEALVNEIPACDLHPPLKKSSAPKMMKPRSEGQFQVRDSGSDSETSPSDIETLNVSDRRSPRRSQSNVVSQTNIRIDVLNGPMIFGRGNTVIGGGVDPPKAKRKGSFSRLSTEQRAHIDRCLKSKRPLEDEELAGIARHIGSKWKDIGNGLKLNFVLLDSIDDEKDSLSEKVEVMLNRWTEKYCERASVGRLAKILFQHEHYQALAALSP</sequence>
<feature type="region of interest" description="Disordered" evidence="1">
    <location>
        <begin position="31"/>
        <end position="87"/>
    </location>
</feature>
<feature type="domain" description="Death" evidence="2">
    <location>
        <begin position="147"/>
        <end position="228"/>
    </location>
</feature>
<evidence type="ECO:0000259" key="2">
    <source>
        <dbReference type="PROSITE" id="PS50017"/>
    </source>
</evidence>
<protein>
    <recommendedName>
        <fullName evidence="2">Death domain-containing protein</fullName>
    </recommendedName>
</protein>
<dbReference type="AlphaFoldDB" id="A0A553NEN6"/>